<name>A0ABR1QNE7_9PEZI</name>
<keyword evidence="2" id="KW-1185">Reference proteome</keyword>
<dbReference type="EMBL" id="JAQQWE010000003">
    <property type="protein sequence ID" value="KAK7959319.1"/>
    <property type="molecule type" value="Genomic_DNA"/>
</dbReference>
<evidence type="ECO:0000313" key="2">
    <source>
        <dbReference type="Proteomes" id="UP001391051"/>
    </source>
</evidence>
<sequence>MAPEWATRRHFYQTRIPGDDSPPVAAGARGQWLWFAFWWFWTPAQVPGDNENSLRWWLTNYPDRELVSDSFFGKQHLRREIGTDDRHWNRAAARHAATLHADTGVARELLRISILGDFNKYRAYLEGKPRSHLAVLRDWYWERKMLGANNETQVCHRDWLADAMWYNYAIRRI</sequence>
<comment type="caution">
    <text evidence="1">The sequence shown here is derived from an EMBL/GenBank/DDBJ whole genome shotgun (WGS) entry which is preliminary data.</text>
</comment>
<dbReference type="RefSeq" id="XP_066703022.1">
    <property type="nucleotide sequence ID" value="XM_066840395.1"/>
</dbReference>
<gene>
    <name evidence="1" type="ORF">PG986_004173</name>
</gene>
<organism evidence="1 2">
    <name type="scientific">Apiospora aurea</name>
    <dbReference type="NCBI Taxonomy" id="335848"/>
    <lineage>
        <taxon>Eukaryota</taxon>
        <taxon>Fungi</taxon>
        <taxon>Dikarya</taxon>
        <taxon>Ascomycota</taxon>
        <taxon>Pezizomycotina</taxon>
        <taxon>Sordariomycetes</taxon>
        <taxon>Xylariomycetidae</taxon>
        <taxon>Amphisphaeriales</taxon>
        <taxon>Apiosporaceae</taxon>
        <taxon>Apiospora</taxon>
    </lineage>
</organism>
<evidence type="ECO:0000313" key="1">
    <source>
        <dbReference type="EMBL" id="KAK7959319.1"/>
    </source>
</evidence>
<dbReference type="GeneID" id="92073457"/>
<reference evidence="1 2" key="1">
    <citation type="submission" date="2023-01" db="EMBL/GenBank/DDBJ databases">
        <title>Analysis of 21 Apiospora genomes using comparative genomics revels a genus with tremendous synthesis potential of carbohydrate active enzymes and secondary metabolites.</title>
        <authorList>
            <person name="Sorensen T."/>
        </authorList>
    </citation>
    <scope>NUCLEOTIDE SEQUENCE [LARGE SCALE GENOMIC DNA]</scope>
    <source>
        <strain evidence="1 2">CBS 24483</strain>
    </source>
</reference>
<protein>
    <submittedName>
        <fullName evidence="1">Uncharacterized protein</fullName>
    </submittedName>
</protein>
<dbReference type="Proteomes" id="UP001391051">
    <property type="component" value="Unassembled WGS sequence"/>
</dbReference>
<proteinExistence type="predicted"/>
<accession>A0ABR1QNE7</accession>